<gene>
    <name evidence="8" type="ORF">EU93_0319</name>
</gene>
<evidence type="ECO:0000259" key="7">
    <source>
        <dbReference type="PROSITE" id="PS50059"/>
    </source>
</evidence>
<comment type="caution">
    <text evidence="8">The sequence shown here is derived from an EMBL/GenBank/DDBJ whole genome shotgun (WGS) entry which is preliminary data.</text>
</comment>
<dbReference type="PANTHER" id="PTHR43811">
    <property type="entry name" value="FKBP-TYPE PEPTIDYL-PROLYL CIS-TRANS ISOMERASE FKPA"/>
    <property type="match status" value="1"/>
</dbReference>
<dbReference type="InterPro" id="IPR046357">
    <property type="entry name" value="PPIase_dom_sf"/>
</dbReference>
<evidence type="ECO:0000256" key="4">
    <source>
        <dbReference type="ARBA" id="ARBA00023235"/>
    </source>
</evidence>
<dbReference type="Pfam" id="PF00254">
    <property type="entry name" value="FKBP_C"/>
    <property type="match status" value="1"/>
</dbReference>
<dbReference type="EC" id="5.2.1.8" evidence="6"/>
<evidence type="ECO:0000256" key="3">
    <source>
        <dbReference type="ARBA" id="ARBA00023110"/>
    </source>
</evidence>
<reference evidence="9" key="1">
    <citation type="journal article" date="2014" name="Sci. Data">
        <title>Genomes of diverse isolates of the marine cyanobacterium Prochlorococcus.</title>
        <authorList>
            <person name="Biller S."/>
            <person name="Berube P."/>
            <person name="Thompson J."/>
            <person name="Kelly L."/>
            <person name="Roggensack S."/>
            <person name="Awad L."/>
            <person name="Roache-Johnson K."/>
            <person name="Ding H."/>
            <person name="Giovannoni S.J."/>
            <person name="Moore L.R."/>
            <person name="Chisholm S.W."/>
        </authorList>
    </citation>
    <scope>NUCLEOTIDE SEQUENCE [LARGE SCALE GENOMIC DNA]</scope>
</reference>
<dbReference type="FunFam" id="3.10.50.40:FF:000006">
    <property type="entry name" value="Peptidyl-prolyl cis-trans isomerase"/>
    <property type="match status" value="1"/>
</dbReference>
<comment type="catalytic activity">
    <reaction evidence="1 5 6">
        <text>[protein]-peptidylproline (omega=180) = [protein]-peptidylproline (omega=0)</text>
        <dbReference type="Rhea" id="RHEA:16237"/>
        <dbReference type="Rhea" id="RHEA-COMP:10747"/>
        <dbReference type="Rhea" id="RHEA-COMP:10748"/>
        <dbReference type="ChEBI" id="CHEBI:83833"/>
        <dbReference type="ChEBI" id="CHEBI:83834"/>
        <dbReference type="EC" id="5.2.1.8"/>
    </reaction>
</comment>
<accession>A0A0A1ZYA8</accession>
<evidence type="ECO:0000256" key="1">
    <source>
        <dbReference type="ARBA" id="ARBA00000971"/>
    </source>
</evidence>
<dbReference type="EMBL" id="JNAJ01000004">
    <property type="protein sequence ID" value="KGF93143.1"/>
    <property type="molecule type" value="Genomic_DNA"/>
</dbReference>
<dbReference type="OrthoDB" id="280278at2"/>
<dbReference type="Gene3D" id="3.10.50.40">
    <property type="match status" value="1"/>
</dbReference>
<dbReference type="PANTHER" id="PTHR43811:SF19">
    <property type="entry name" value="39 KDA FK506-BINDING NUCLEAR PROTEIN"/>
    <property type="match status" value="1"/>
</dbReference>
<dbReference type="GO" id="GO:0003755">
    <property type="term" value="F:peptidyl-prolyl cis-trans isomerase activity"/>
    <property type="evidence" value="ECO:0007669"/>
    <property type="project" value="UniProtKB-UniRule"/>
</dbReference>
<organism evidence="8 9">
    <name type="scientific">Prochlorococcus marinus str. MIT 9116</name>
    <dbReference type="NCBI Taxonomy" id="167544"/>
    <lineage>
        <taxon>Bacteria</taxon>
        <taxon>Bacillati</taxon>
        <taxon>Cyanobacteriota</taxon>
        <taxon>Cyanophyceae</taxon>
        <taxon>Synechococcales</taxon>
        <taxon>Prochlorococcaceae</taxon>
        <taxon>Prochlorococcus</taxon>
    </lineage>
</organism>
<dbReference type="InterPro" id="IPR001179">
    <property type="entry name" value="PPIase_FKBP_dom"/>
</dbReference>
<name>A0A0A1ZYA8_PROMR</name>
<keyword evidence="4 5" id="KW-0413">Isomerase</keyword>
<dbReference type="AlphaFoldDB" id="A0A0A1ZYA8"/>
<keyword evidence="3 5" id="KW-0697">Rotamase</keyword>
<dbReference type="SUPFAM" id="SSF54534">
    <property type="entry name" value="FKBP-like"/>
    <property type="match status" value="1"/>
</dbReference>
<dbReference type="Proteomes" id="UP000030491">
    <property type="component" value="Unassembled WGS sequence"/>
</dbReference>
<evidence type="ECO:0000256" key="2">
    <source>
        <dbReference type="ARBA" id="ARBA00006577"/>
    </source>
</evidence>
<evidence type="ECO:0000313" key="8">
    <source>
        <dbReference type="EMBL" id="KGF93143.1"/>
    </source>
</evidence>
<proteinExistence type="inferred from homology"/>
<protein>
    <recommendedName>
        <fullName evidence="6">Peptidyl-prolyl cis-trans isomerase</fullName>
        <ecNumber evidence="6">5.2.1.8</ecNumber>
    </recommendedName>
</protein>
<dbReference type="PROSITE" id="PS50059">
    <property type="entry name" value="FKBP_PPIASE"/>
    <property type="match status" value="1"/>
</dbReference>
<feature type="domain" description="PPIase FKBP-type" evidence="7">
    <location>
        <begin position="104"/>
        <end position="191"/>
    </location>
</feature>
<dbReference type="RefSeq" id="WP_032513093.1">
    <property type="nucleotide sequence ID" value="NZ_JNAJ01000004.1"/>
</dbReference>
<evidence type="ECO:0000256" key="6">
    <source>
        <dbReference type="RuleBase" id="RU003915"/>
    </source>
</evidence>
<comment type="similarity">
    <text evidence="2 6">Belongs to the FKBP-type PPIase family.</text>
</comment>
<evidence type="ECO:0000256" key="5">
    <source>
        <dbReference type="PROSITE-ProRule" id="PRU00277"/>
    </source>
</evidence>
<evidence type="ECO:0000313" key="9">
    <source>
        <dbReference type="Proteomes" id="UP000030491"/>
    </source>
</evidence>
<sequence length="191" mass="20334">MKEVFISFAVFVFCVSLTLFSQFNSPQVVNAAESETKLVQKTPLAKPSNVSNNNLFELDPSDPNPILFAMAEETQSESSNSRTTESGLIIADILNGEGDEASPGKTVTVNYTGTLEDGTQFDTSIGKAPFSFPLGAGRVIKGWDEGVAGMRVGGKRKLTIPPELGYGSRGAGNVIPANATLIFEVELLKVN</sequence>